<gene>
    <name evidence="2" type="ORF">KJ970_16900</name>
</gene>
<comment type="caution">
    <text evidence="2">The sequence shown here is derived from an EMBL/GenBank/DDBJ whole genome shotgun (WGS) entry which is preliminary data.</text>
</comment>
<proteinExistence type="predicted"/>
<dbReference type="Pfam" id="PF01937">
    <property type="entry name" value="ARMT1-like_dom"/>
    <property type="match status" value="1"/>
</dbReference>
<dbReference type="InterPro" id="IPR002791">
    <property type="entry name" value="ARMT1-like_metal-bd"/>
</dbReference>
<dbReference type="SUPFAM" id="SSF111321">
    <property type="entry name" value="AF1104-like"/>
    <property type="match status" value="1"/>
</dbReference>
<organism evidence="2 3">
    <name type="scientific">Eiseniibacteriota bacterium</name>
    <dbReference type="NCBI Taxonomy" id="2212470"/>
    <lineage>
        <taxon>Bacteria</taxon>
        <taxon>Candidatus Eiseniibacteriota</taxon>
    </lineage>
</organism>
<evidence type="ECO:0000259" key="1">
    <source>
        <dbReference type="Pfam" id="PF01937"/>
    </source>
</evidence>
<dbReference type="PIRSF" id="PIRSF006593">
    <property type="entry name" value="UCP006593"/>
    <property type="match status" value="1"/>
</dbReference>
<dbReference type="InterPro" id="IPR014444">
    <property type="entry name" value="PH1575-like"/>
</dbReference>
<dbReference type="Gene3D" id="3.40.50.10880">
    <property type="entry name" value="Uncharacterised protein PF01937, DUF89, domain 3"/>
    <property type="match status" value="1"/>
</dbReference>
<dbReference type="InterPro" id="IPR036075">
    <property type="entry name" value="ARMT-1-like_metal-bd_sf"/>
</dbReference>
<accession>A0A948RXC8</accession>
<name>A0A948RXC8_UNCEI</name>
<evidence type="ECO:0000313" key="3">
    <source>
        <dbReference type="Proteomes" id="UP000777784"/>
    </source>
</evidence>
<dbReference type="EMBL" id="JAHJDP010000096">
    <property type="protein sequence ID" value="MBU2692595.1"/>
    <property type="molecule type" value="Genomic_DNA"/>
</dbReference>
<reference evidence="2" key="1">
    <citation type="submission" date="2021-05" db="EMBL/GenBank/DDBJ databases">
        <title>Energy efficiency and biological interactions define the core microbiome of deep oligotrophic groundwater.</title>
        <authorList>
            <person name="Mehrshad M."/>
            <person name="Lopez-Fernandez M."/>
            <person name="Bell E."/>
            <person name="Bernier-Latmani R."/>
            <person name="Bertilsson S."/>
            <person name="Dopson M."/>
        </authorList>
    </citation>
    <scope>NUCLEOTIDE SEQUENCE</scope>
    <source>
        <strain evidence="2">Modern_marine.mb.64</strain>
    </source>
</reference>
<evidence type="ECO:0000313" key="2">
    <source>
        <dbReference type="EMBL" id="MBU2692595.1"/>
    </source>
</evidence>
<dbReference type="Gene3D" id="1.10.8.380">
    <property type="entry name" value="Uncharacterised protein PF01937, DUF89, domain 1"/>
    <property type="match status" value="1"/>
</dbReference>
<dbReference type="Proteomes" id="UP000777784">
    <property type="component" value="Unassembled WGS sequence"/>
</dbReference>
<protein>
    <submittedName>
        <fullName evidence="2">DUF89 family protein</fullName>
    </submittedName>
</protein>
<dbReference type="AlphaFoldDB" id="A0A948RXC8"/>
<feature type="domain" description="Damage-control phosphatase ARMT1-like metal-binding" evidence="1">
    <location>
        <begin position="4"/>
        <end position="279"/>
    </location>
</feature>
<sequence>MRTYLECVACFLRQALDASRMATDDPAIHERVLRATLQLAADMPFDRPPPWMGQQIHRLLREATGNPDPYRKIKQDSNDLALSLYPDLHKRVNSSLNPLATAVSLAIAGNVIDFGCLTNLTQDEIRQAMEDALHTSLDTTAVEKLRRRAAAARDILYLADNAGEIVFDRLLIEQLPCARMTLVVRGAPVINDATRTDAEVAGLSALVPVIDNGSDAPGTILESCSASFQARFAQSDLVIAKGQGNYETLSGDHSHTIFLFMAKCPVAAADAGCRVGERVIVHDRPHCSR</sequence>
<dbReference type="Gene3D" id="1.10.285.20">
    <property type="entry name" value="Uncharacterised protein PF01937, DUF89, domain 2"/>
    <property type="match status" value="1"/>
</dbReference>